<keyword evidence="3" id="KW-1185">Reference proteome</keyword>
<dbReference type="InParanoid" id="A0A1Q3D783"/>
<reference evidence="3" key="1">
    <citation type="submission" date="2016-04" db="EMBL/GenBank/DDBJ databases">
        <title>Cephalotus genome sequencing.</title>
        <authorList>
            <person name="Fukushima K."/>
            <person name="Hasebe M."/>
            <person name="Fang X."/>
        </authorList>
    </citation>
    <scope>NUCLEOTIDE SEQUENCE [LARGE SCALE GENOMIC DNA]</scope>
    <source>
        <strain evidence="3">cv. St1</strain>
    </source>
</reference>
<feature type="domain" description="Transposase (putative) gypsy type" evidence="1">
    <location>
        <begin position="43"/>
        <end position="110"/>
    </location>
</feature>
<sequence>MDFPKTSMTHRRMVEKFNVHGGQEVWLPLDGREATVNIAGRFVVFEDALSHGLRLPLPDFASGVLDYYGLHPDQIQPQSWAFIMGFIILCSWKKIIPNIAMFKEFFQVCRGQEWSFHFRTRTIPKLMEEKSIKGWRARYFMLDGLDSFNPWFKCPPSVQRG</sequence>
<dbReference type="AlphaFoldDB" id="A0A1Q3D783"/>
<name>A0A1Q3D783_CEPFO</name>
<dbReference type="Proteomes" id="UP000187406">
    <property type="component" value="Unassembled WGS sequence"/>
</dbReference>
<evidence type="ECO:0000313" key="2">
    <source>
        <dbReference type="EMBL" id="GAV88304.1"/>
    </source>
</evidence>
<dbReference type="EMBL" id="BDDD01004776">
    <property type="protein sequence ID" value="GAV88304.1"/>
    <property type="molecule type" value="Genomic_DNA"/>
</dbReference>
<proteinExistence type="predicted"/>
<organism evidence="2 3">
    <name type="scientific">Cephalotus follicularis</name>
    <name type="common">Albany pitcher plant</name>
    <dbReference type="NCBI Taxonomy" id="3775"/>
    <lineage>
        <taxon>Eukaryota</taxon>
        <taxon>Viridiplantae</taxon>
        <taxon>Streptophyta</taxon>
        <taxon>Embryophyta</taxon>
        <taxon>Tracheophyta</taxon>
        <taxon>Spermatophyta</taxon>
        <taxon>Magnoliopsida</taxon>
        <taxon>eudicotyledons</taxon>
        <taxon>Gunneridae</taxon>
        <taxon>Pentapetalae</taxon>
        <taxon>rosids</taxon>
        <taxon>fabids</taxon>
        <taxon>Oxalidales</taxon>
        <taxon>Cephalotaceae</taxon>
        <taxon>Cephalotus</taxon>
    </lineage>
</organism>
<protein>
    <submittedName>
        <fullName evidence="2">Transposase_28 domain-containing protein</fullName>
    </submittedName>
</protein>
<dbReference type="Pfam" id="PF04195">
    <property type="entry name" value="Transposase_28"/>
    <property type="match status" value="1"/>
</dbReference>
<evidence type="ECO:0000313" key="3">
    <source>
        <dbReference type="Proteomes" id="UP000187406"/>
    </source>
</evidence>
<gene>
    <name evidence="2" type="ORF">CFOL_v3_31727</name>
</gene>
<dbReference type="OrthoDB" id="1749533at2759"/>
<dbReference type="PANTHER" id="PTHR33026">
    <property type="entry name" value="OS06G0360600 PROTEIN"/>
    <property type="match status" value="1"/>
</dbReference>
<accession>A0A1Q3D783</accession>
<dbReference type="InterPro" id="IPR007321">
    <property type="entry name" value="Transposase_28"/>
</dbReference>
<comment type="caution">
    <text evidence="2">The sequence shown here is derived from an EMBL/GenBank/DDBJ whole genome shotgun (WGS) entry which is preliminary data.</text>
</comment>
<evidence type="ECO:0000259" key="1">
    <source>
        <dbReference type="Pfam" id="PF04195"/>
    </source>
</evidence>
<dbReference type="PANTHER" id="PTHR33026:SF7">
    <property type="entry name" value="OS03G0100275 PROTEIN"/>
    <property type="match status" value="1"/>
</dbReference>